<evidence type="ECO:0000259" key="7">
    <source>
        <dbReference type="PROSITE" id="PS50158"/>
    </source>
</evidence>
<feature type="region of interest" description="Disordered" evidence="6">
    <location>
        <begin position="637"/>
        <end position="686"/>
    </location>
</feature>
<protein>
    <submittedName>
        <fullName evidence="8">Nuclear export mediator factor Nemf</fullName>
    </submittedName>
</protein>
<keyword evidence="5" id="KW-0479">Metal-binding</keyword>
<evidence type="ECO:0000256" key="3">
    <source>
        <dbReference type="ARBA" id="ARBA00022490"/>
    </source>
</evidence>
<comment type="subcellular location">
    <subcellularLocation>
        <location evidence="1">Cytoplasm</location>
    </subcellularLocation>
</comment>
<dbReference type="PANTHER" id="PTHR15239">
    <property type="entry name" value="NUCLEAR EXPORT MEDIATOR FACTOR NEMF"/>
    <property type="match status" value="1"/>
</dbReference>
<evidence type="ECO:0000256" key="2">
    <source>
        <dbReference type="ARBA" id="ARBA00008318"/>
    </source>
</evidence>
<feature type="domain" description="CCHC-type" evidence="7">
    <location>
        <begin position="887"/>
        <end position="902"/>
    </location>
</feature>
<dbReference type="InterPro" id="IPR008532">
    <property type="entry name" value="NFACT_RNA-bd"/>
</dbReference>
<dbReference type="Pfam" id="PF05670">
    <property type="entry name" value="NFACT-R_1"/>
    <property type="match status" value="1"/>
</dbReference>
<evidence type="ECO:0000313" key="9">
    <source>
        <dbReference type="Proteomes" id="UP000288805"/>
    </source>
</evidence>
<comment type="caution">
    <text evidence="8">The sequence shown here is derived from an EMBL/GenBank/DDBJ whole genome shotgun (WGS) entry which is preliminary data.</text>
</comment>
<dbReference type="PANTHER" id="PTHR15239:SF6">
    <property type="entry name" value="RIBOSOME QUALITY CONTROL COMPLEX SUBUNIT NEMF"/>
    <property type="match status" value="1"/>
</dbReference>
<dbReference type="Pfam" id="PF11923">
    <property type="entry name" value="NFACT-C"/>
    <property type="match status" value="1"/>
</dbReference>
<dbReference type="PROSITE" id="PS50158">
    <property type="entry name" value="ZF_CCHC"/>
    <property type="match status" value="1"/>
</dbReference>
<dbReference type="Pfam" id="PF05833">
    <property type="entry name" value="NFACT_N"/>
    <property type="match status" value="1"/>
</dbReference>
<name>A0A438CTD0_VITVI</name>
<dbReference type="SUPFAM" id="SSF57756">
    <property type="entry name" value="Retrovirus zinc finger-like domains"/>
    <property type="match status" value="1"/>
</dbReference>
<reference evidence="8 9" key="1">
    <citation type="journal article" date="2018" name="PLoS Genet.">
        <title>Population sequencing reveals clonal diversity and ancestral inbreeding in the grapevine cultivar Chardonnay.</title>
        <authorList>
            <person name="Roach M.J."/>
            <person name="Johnson D.L."/>
            <person name="Bohlmann J."/>
            <person name="van Vuuren H.J."/>
            <person name="Jones S.J."/>
            <person name="Pretorius I.S."/>
            <person name="Schmidt S.A."/>
            <person name="Borneman A.R."/>
        </authorList>
    </citation>
    <scope>NUCLEOTIDE SEQUENCE [LARGE SCALE GENOMIC DNA]</scope>
    <source>
        <strain evidence="9">cv. Chardonnay</strain>
        <tissue evidence="8">Leaf</tissue>
    </source>
</reference>
<feature type="compositionally biased region" description="Polar residues" evidence="6">
    <location>
        <begin position="212"/>
        <end position="227"/>
    </location>
</feature>
<keyword evidence="5" id="KW-0863">Zinc-finger</keyword>
<proteinExistence type="inferred from homology"/>
<evidence type="ECO:0000256" key="5">
    <source>
        <dbReference type="PROSITE-ProRule" id="PRU00047"/>
    </source>
</evidence>
<evidence type="ECO:0000256" key="1">
    <source>
        <dbReference type="ARBA" id="ARBA00004496"/>
    </source>
</evidence>
<gene>
    <name evidence="8" type="primary">Nemf_0</name>
    <name evidence="8" type="ORF">CK203_093936</name>
</gene>
<dbReference type="AlphaFoldDB" id="A0A438CTD0"/>
<keyword evidence="5" id="KW-0862">Zinc</keyword>
<dbReference type="InterPro" id="IPR051608">
    <property type="entry name" value="RQC_Subunit_NEMF"/>
</dbReference>
<sequence>MVKVRMNTADVAAEIKCLRRLIGMRCANVYDLSPKTYMFKLMNSSGVTESGESEKVLLLMESGVRLHTTAYVRDKSMTPSGFTLKLRKHIRTRRLEDVRQLGYDRVVLFQFGLGANAHYVILELYAQGNILLTDSEFMVMTLLRSHRDDDKGVAIMSRHRYPVEICRVFERTATTKLQAALTSPKESESNEAVEASEGGNKVSDAPREKQGNNKGVKSSEPSKNTNDGARAKQATLKTVLGEALGYGPALSEHIILDAEDVISGDQVPEGYILMQNKIFGKDCPPSQPDRGSQIYDEFCPILLNQFKSREFVKFETFDAALDEFYSKIESQRSEQQQKAKEGSAMQKLTKIRVDQENRVYTLKKEVDHCIKMAELIEYNLEDVDAAILAVRVALAMLYLERNCMTLLLSNNLDEMDDDEKTLPVDKVEVDLALSAHANARRWYEQKKRQENKQEKTVIAHEKAFKAAEKKTRLQLSQEKTVATISHMRKVHWFEKFNWFISSENYLVISGRDAQQNEMIVKRYMSKGDLYIHADLHGASSTVIKNHKPEHPVPPLTLNQAGCFTVCHSQAWDSKIVTSAWWVYPHQVSKTAPTGEYLTVGSFMIRGKKNFLPPHPLIMGFGLLFRLDESSLGSHLNERRVRGEEEGAQDFEENESLKGNSDSESEKEETDEKRTAESKSIMDPSTHQPILEGFSEISSAHNELTTSNVGSINLPEVPLEERNMLNGNDSEHIADISGGHVSSVNPQLEDLIDRALELGSNTASGKKYALETSQVDLEEHNHEDRKATVREKPYISKAERRKLKKARKPVLQMRVPAGGKISRGQKGKLKKMKEKYADQDEEERSIRMALLASAGRAHKIDKEKENENADTGKGMKPVNGPEEAPKICYKCKKVGHLSRDCPEHPDGTIHSHSNGVEDRRVDLDNSATEMDRVAMEEDDIHEIGEEEKGKLNDVDYLTGNPLPNDILLYAVPVCGPYSALQTYKYRVKIIPGTAKKGKAAKTAMNLFSHMPEATSREKELMKACTDPELVAAIIGNVKITAAGLTQLKQKQKKGKKSSKAS</sequence>
<organism evidence="8 9">
    <name type="scientific">Vitis vinifera</name>
    <name type="common">Grape</name>
    <dbReference type="NCBI Taxonomy" id="29760"/>
    <lineage>
        <taxon>Eukaryota</taxon>
        <taxon>Viridiplantae</taxon>
        <taxon>Streptophyta</taxon>
        <taxon>Embryophyta</taxon>
        <taxon>Tracheophyta</taxon>
        <taxon>Spermatophyta</taxon>
        <taxon>Magnoliopsida</taxon>
        <taxon>eudicotyledons</taxon>
        <taxon>Gunneridae</taxon>
        <taxon>Pentapetalae</taxon>
        <taxon>rosids</taxon>
        <taxon>Vitales</taxon>
        <taxon>Vitaceae</taxon>
        <taxon>Viteae</taxon>
        <taxon>Vitis</taxon>
    </lineage>
</organism>
<evidence type="ECO:0000256" key="6">
    <source>
        <dbReference type="SAM" id="MobiDB-lite"/>
    </source>
</evidence>
<dbReference type="EMBL" id="QGNW01002009">
    <property type="protein sequence ID" value="RVW26459.1"/>
    <property type="molecule type" value="Genomic_DNA"/>
</dbReference>
<dbReference type="InterPro" id="IPR036875">
    <property type="entry name" value="Znf_CCHC_sf"/>
</dbReference>
<comment type="similarity">
    <text evidence="2">Belongs to the NEMF family.</text>
</comment>
<dbReference type="GO" id="GO:0003676">
    <property type="term" value="F:nucleic acid binding"/>
    <property type="evidence" value="ECO:0007669"/>
    <property type="project" value="InterPro"/>
</dbReference>
<dbReference type="GO" id="GO:0008270">
    <property type="term" value="F:zinc ion binding"/>
    <property type="evidence" value="ECO:0007669"/>
    <property type="project" value="UniProtKB-KW"/>
</dbReference>
<accession>A0A438CTD0</accession>
<dbReference type="SMART" id="SM00343">
    <property type="entry name" value="ZnF_C2HC"/>
    <property type="match status" value="1"/>
</dbReference>
<keyword evidence="4" id="KW-0175">Coiled coil</keyword>
<keyword evidence="3" id="KW-0963">Cytoplasm</keyword>
<dbReference type="GO" id="GO:0005737">
    <property type="term" value="C:cytoplasm"/>
    <property type="evidence" value="ECO:0007669"/>
    <property type="project" value="UniProtKB-SubCell"/>
</dbReference>
<dbReference type="Gene3D" id="2.30.310.10">
    <property type="entry name" value="ibrinogen binding protein from staphylococcus aureus domain"/>
    <property type="match status" value="1"/>
</dbReference>
<evidence type="ECO:0000256" key="4">
    <source>
        <dbReference type="ARBA" id="ARBA00023054"/>
    </source>
</evidence>
<dbReference type="InterPro" id="IPR001878">
    <property type="entry name" value="Znf_CCHC"/>
</dbReference>
<dbReference type="InterPro" id="IPR021846">
    <property type="entry name" value="NFACT-C"/>
</dbReference>
<dbReference type="Proteomes" id="UP000288805">
    <property type="component" value="Unassembled WGS sequence"/>
</dbReference>
<evidence type="ECO:0000313" key="8">
    <source>
        <dbReference type="EMBL" id="RVW26459.1"/>
    </source>
</evidence>
<dbReference type="Pfam" id="PF00098">
    <property type="entry name" value="zf-CCHC"/>
    <property type="match status" value="1"/>
</dbReference>
<dbReference type="FunFam" id="2.30.310.10:FF:000002">
    <property type="entry name" value="nuclear export mediator factor Nemf"/>
    <property type="match status" value="1"/>
</dbReference>
<feature type="region of interest" description="Disordered" evidence="6">
    <location>
        <begin position="179"/>
        <end position="231"/>
    </location>
</feature>
<dbReference type="Gene3D" id="4.10.60.10">
    <property type="entry name" value="Zinc finger, CCHC-type"/>
    <property type="match status" value="1"/>
</dbReference>